<dbReference type="Gene3D" id="3.60.10.10">
    <property type="entry name" value="Endonuclease/exonuclease/phosphatase"/>
    <property type="match status" value="1"/>
</dbReference>
<protein>
    <recommendedName>
        <fullName evidence="4">Endonuclease/exonuclease/phosphatase domain-containing protein</fullName>
    </recommendedName>
</protein>
<reference evidence="2 3" key="3">
    <citation type="submission" date="2019-11" db="EMBL/GenBank/DDBJ databases">
        <title>A de novo genome assembly of a pear dwarfing rootstock.</title>
        <authorList>
            <person name="Wang F."/>
            <person name="Wang J."/>
            <person name="Li S."/>
            <person name="Zhang Y."/>
            <person name="Fang M."/>
            <person name="Ma L."/>
            <person name="Zhao Y."/>
            <person name="Jiang S."/>
        </authorList>
    </citation>
    <scope>NUCLEOTIDE SEQUENCE [LARGE SCALE GENOMIC DNA]</scope>
    <source>
        <strain evidence="2">S2</strain>
        <tissue evidence="2">Leaf</tissue>
    </source>
</reference>
<gene>
    <name evidence="2" type="ORF">D8674_030756</name>
</gene>
<dbReference type="PANTHER" id="PTHR33710:SF77">
    <property type="entry name" value="DNASE I-LIKE SUPERFAMILY PROTEIN"/>
    <property type="match status" value="1"/>
</dbReference>
<dbReference type="EMBL" id="SMOL01000781">
    <property type="protein sequence ID" value="KAB2595306.1"/>
    <property type="molecule type" value="Genomic_DNA"/>
</dbReference>
<evidence type="ECO:0000313" key="3">
    <source>
        <dbReference type="Proteomes" id="UP000327157"/>
    </source>
</evidence>
<dbReference type="Proteomes" id="UP000327157">
    <property type="component" value="Chromosome 7"/>
</dbReference>
<evidence type="ECO:0000313" key="2">
    <source>
        <dbReference type="EMBL" id="KAB2595306.1"/>
    </source>
</evidence>
<dbReference type="OrthoDB" id="1166633at2759"/>
<proteinExistence type="predicted"/>
<feature type="region of interest" description="Disordered" evidence="1">
    <location>
        <begin position="162"/>
        <end position="182"/>
    </location>
</feature>
<dbReference type="InterPro" id="IPR036691">
    <property type="entry name" value="Endo/exonu/phosph_ase_sf"/>
</dbReference>
<feature type="region of interest" description="Disordered" evidence="1">
    <location>
        <begin position="296"/>
        <end position="320"/>
    </location>
</feature>
<name>A0A5N5EWU3_9ROSA</name>
<accession>A0A5N5EWU3</accession>
<keyword evidence="3" id="KW-1185">Reference proteome</keyword>
<reference evidence="2 3" key="1">
    <citation type="submission" date="2019-09" db="EMBL/GenBank/DDBJ databases">
        <authorList>
            <person name="Ou C."/>
        </authorList>
    </citation>
    <scope>NUCLEOTIDE SEQUENCE [LARGE SCALE GENOMIC DNA]</scope>
    <source>
        <strain evidence="2">S2</strain>
        <tissue evidence="2">Leaf</tissue>
    </source>
</reference>
<organism evidence="2 3">
    <name type="scientific">Pyrus ussuriensis x Pyrus communis</name>
    <dbReference type="NCBI Taxonomy" id="2448454"/>
    <lineage>
        <taxon>Eukaryota</taxon>
        <taxon>Viridiplantae</taxon>
        <taxon>Streptophyta</taxon>
        <taxon>Embryophyta</taxon>
        <taxon>Tracheophyta</taxon>
        <taxon>Spermatophyta</taxon>
        <taxon>Magnoliopsida</taxon>
        <taxon>eudicotyledons</taxon>
        <taxon>Gunneridae</taxon>
        <taxon>Pentapetalae</taxon>
        <taxon>rosids</taxon>
        <taxon>fabids</taxon>
        <taxon>Rosales</taxon>
        <taxon>Rosaceae</taxon>
        <taxon>Amygdaloideae</taxon>
        <taxon>Maleae</taxon>
        <taxon>Pyrus</taxon>
    </lineage>
</organism>
<comment type="caution">
    <text evidence="2">The sequence shown here is derived from an EMBL/GenBank/DDBJ whole genome shotgun (WGS) entry which is preliminary data.</text>
</comment>
<reference evidence="3" key="2">
    <citation type="submission" date="2019-10" db="EMBL/GenBank/DDBJ databases">
        <title>A de novo genome assembly of a pear dwarfing rootstock.</title>
        <authorList>
            <person name="Wang F."/>
            <person name="Wang J."/>
            <person name="Li S."/>
            <person name="Zhang Y."/>
            <person name="Fang M."/>
            <person name="Ma L."/>
            <person name="Zhao Y."/>
            <person name="Jiang S."/>
        </authorList>
    </citation>
    <scope>NUCLEOTIDE SEQUENCE [LARGE SCALE GENOMIC DNA]</scope>
</reference>
<dbReference type="SUPFAM" id="SSF56219">
    <property type="entry name" value="DNase I-like"/>
    <property type="match status" value="1"/>
</dbReference>
<dbReference type="AlphaFoldDB" id="A0A5N5EWU3"/>
<evidence type="ECO:0008006" key="4">
    <source>
        <dbReference type="Google" id="ProtNLM"/>
    </source>
</evidence>
<dbReference type="PANTHER" id="PTHR33710">
    <property type="entry name" value="BNAC02G09200D PROTEIN"/>
    <property type="match status" value="1"/>
</dbReference>
<sequence>MTAELFSSQVNSVLLASYFVVSLEVGDRDLQCDSGSVVRVCSSVEGVEFAFWLTGFSLSMAQREVEDLVVHLEESMELTSMKSGIRLIGVVLAEKTLNKWGIRNVLRSSWREFGDIQIKCGRIRHVNTECSFGYTRGGSAGYGEWTRTAAIRDIQERRSQLLSQGERRLAGTSREASDIGPQRSWDATRDLEVKLWVPTLKSLHVDQVIEEAPEEIPDRQRPNFLSALEGNNILSTAGLHVEAHEPVSEGVSPTPYLQPAMGTNIVATGSLEQVGSQERAPSNLFHSMRLKRRADGKLEGASGSKRRRARKGEGSSSSVISRGGKIEGIELGDVSWNGKGCYVMKAICKKFQLFNYIWRILIREGCVMMTQVWVVAAVFNQPSLISRQGAMIYLLWNCRGLGSDRAVRALHGLITRYRPVMVFLSETYMKTHNVAALRRMMGYANGFDVPPVGTARGLSFWWDNGLKVRIPFSSNFVIDSYICLDASQRQFRVTWMYGTLYRDEKKEFWKWMETTFGPCDRSWLCEGDFNEFLWKDEKSGGHEVRINHHRYLLNFMISTKLFDLGFKGPKFTWRGTRAGQLMEERIDRCLINVKWQEWWLDTTVTHGLVMGSNHCPLIVNCEPVNVRGKCPFRFEAFWMKDKDCREIIKTCWDEACDGDLLLRWQKKINLCRGRLKEWSKRKFRQRKEKIEQLTQHLGVLQNNWKENVEQIQEVSIQLDRLWEQEEIYWKQRSRIKWVQQGDADTSIFHQSTMQRRRQNKIVKLMDVNRQWVEKDFLITLLNSTSRSYLLLKAQETGELSLIALIGKELRR</sequence>
<evidence type="ECO:0000256" key="1">
    <source>
        <dbReference type="SAM" id="MobiDB-lite"/>
    </source>
</evidence>